<comment type="subcellular location">
    <subcellularLocation>
        <location evidence="2">Cytoplasm</location>
        <location evidence="2">Cytoskeleton</location>
        <location evidence="2">Spindle</location>
    </subcellularLocation>
    <subcellularLocation>
        <location evidence="1">Nucleus</location>
    </subcellularLocation>
</comment>
<evidence type="ECO:0000256" key="6">
    <source>
        <dbReference type="ARBA" id="ARBA00023242"/>
    </source>
</evidence>
<dbReference type="InterPro" id="IPR005635">
    <property type="entry name" value="Inner_centromere_prot_ARK-bd"/>
</dbReference>
<sequence length="155" mass="17161">MGGGMPQNNRGGAPPQYNSGGVQPQYNTGGGQPHYNTGADEEEDEIPTSKYIPSWANKTSVALVLSSQQNIDPDVIFPPESFCSSDEEHGHYSLDEINCTKKRFVENIFKEFRSAIQVKAAKSNKFLFVTNVLGKVILCRERSHSCRDVYASLPF</sequence>
<accession>A0AAV6K2G0</accession>
<evidence type="ECO:0000313" key="9">
    <source>
        <dbReference type="EMBL" id="KAG5546636.1"/>
    </source>
</evidence>
<evidence type="ECO:0000256" key="4">
    <source>
        <dbReference type="ARBA" id="ARBA00022490"/>
    </source>
</evidence>
<gene>
    <name evidence="9" type="ORF">RHGRI_018721</name>
</gene>
<comment type="caution">
    <text evidence="9">The sequence shown here is derived from an EMBL/GenBank/DDBJ whole genome shotgun (WGS) entry which is preliminary data.</text>
</comment>
<feature type="compositionally biased region" description="Polar residues" evidence="7">
    <location>
        <begin position="1"/>
        <end position="27"/>
    </location>
</feature>
<comment type="similarity">
    <text evidence="3">Belongs to the INCENP family.</text>
</comment>
<evidence type="ECO:0000256" key="1">
    <source>
        <dbReference type="ARBA" id="ARBA00004123"/>
    </source>
</evidence>
<evidence type="ECO:0000313" key="10">
    <source>
        <dbReference type="Proteomes" id="UP000823749"/>
    </source>
</evidence>
<keyword evidence="10" id="KW-1185">Reference proteome</keyword>
<dbReference type="AlphaFoldDB" id="A0AAV6K2G0"/>
<evidence type="ECO:0000256" key="7">
    <source>
        <dbReference type="SAM" id="MobiDB-lite"/>
    </source>
</evidence>
<proteinExistence type="inferred from homology"/>
<reference evidence="9 10" key="1">
    <citation type="submission" date="2020-08" db="EMBL/GenBank/DDBJ databases">
        <title>Plant Genome Project.</title>
        <authorList>
            <person name="Zhang R.-G."/>
        </authorList>
    </citation>
    <scope>NUCLEOTIDE SEQUENCE [LARGE SCALE GENOMIC DNA]</scope>
    <source>
        <strain evidence="9">WSP0</strain>
        <tissue evidence="9">Leaf</tissue>
    </source>
</reference>
<evidence type="ECO:0000256" key="5">
    <source>
        <dbReference type="ARBA" id="ARBA00023212"/>
    </source>
</evidence>
<organism evidence="9 10">
    <name type="scientific">Rhododendron griersonianum</name>
    <dbReference type="NCBI Taxonomy" id="479676"/>
    <lineage>
        <taxon>Eukaryota</taxon>
        <taxon>Viridiplantae</taxon>
        <taxon>Streptophyta</taxon>
        <taxon>Embryophyta</taxon>
        <taxon>Tracheophyta</taxon>
        <taxon>Spermatophyta</taxon>
        <taxon>Magnoliopsida</taxon>
        <taxon>eudicotyledons</taxon>
        <taxon>Gunneridae</taxon>
        <taxon>Pentapetalae</taxon>
        <taxon>asterids</taxon>
        <taxon>Ericales</taxon>
        <taxon>Ericaceae</taxon>
        <taxon>Ericoideae</taxon>
        <taxon>Rhodoreae</taxon>
        <taxon>Rhododendron</taxon>
    </lineage>
</organism>
<feature type="region of interest" description="Disordered" evidence="7">
    <location>
        <begin position="1"/>
        <end position="51"/>
    </location>
</feature>
<protein>
    <recommendedName>
        <fullName evidence="8">Inner centromere protein ARK-binding domain-containing protein</fullName>
    </recommendedName>
</protein>
<dbReference type="GO" id="GO:0005819">
    <property type="term" value="C:spindle"/>
    <property type="evidence" value="ECO:0007669"/>
    <property type="project" value="UniProtKB-SubCell"/>
</dbReference>
<dbReference type="EMBL" id="JACTNZ010000006">
    <property type="protein sequence ID" value="KAG5546636.1"/>
    <property type="molecule type" value="Genomic_DNA"/>
</dbReference>
<evidence type="ECO:0000256" key="2">
    <source>
        <dbReference type="ARBA" id="ARBA00004186"/>
    </source>
</evidence>
<dbReference type="GO" id="GO:0005634">
    <property type="term" value="C:nucleus"/>
    <property type="evidence" value="ECO:0007669"/>
    <property type="project" value="UniProtKB-SubCell"/>
</dbReference>
<feature type="domain" description="Inner centromere protein ARK-binding" evidence="8">
    <location>
        <begin position="40"/>
        <end position="84"/>
    </location>
</feature>
<keyword evidence="6" id="KW-0539">Nucleus</keyword>
<keyword evidence="4" id="KW-0963">Cytoplasm</keyword>
<keyword evidence="5" id="KW-0206">Cytoskeleton</keyword>
<evidence type="ECO:0000256" key="3">
    <source>
        <dbReference type="ARBA" id="ARBA00010042"/>
    </source>
</evidence>
<evidence type="ECO:0000259" key="8">
    <source>
        <dbReference type="Pfam" id="PF03941"/>
    </source>
</evidence>
<dbReference type="Pfam" id="PF03941">
    <property type="entry name" value="INCENP_ARK-bind"/>
    <property type="match status" value="1"/>
</dbReference>
<name>A0AAV6K2G0_9ERIC</name>
<dbReference type="Proteomes" id="UP000823749">
    <property type="component" value="Chromosome 6"/>
</dbReference>